<dbReference type="PANTHER" id="PTHR36112">
    <property type="entry name" value="RIBOSOMAL RNA SMALL SUBUNIT METHYLTRANSFERASE J"/>
    <property type="match status" value="1"/>
</dbReference>
<accession>A0A3B0V5Y6</accession>
<dbReference type="InterPro" id="IPR007536">
    <property type="entry name" value="16SrRNA_methylTrfase_J"/>
</dbReference>
<proteinExistence type="inferred from homology"/>
<dbReference type="EMBL" id="UOEX01000271">
    <property type="protein sequence ID" value="VAW38988.1"/>
    <property type="molecule type" value="Genomic_DNA"/>
</dbReference>
<dbReference type="CDD" id="cd02440">
    <property type="entry name" value="AdoMet_MTases"/>
    <property type="match status" value="1"/>
</dbReference>
<dbReference type="AlphaFoldDB" id="A0A3B0V5Y6"/>
<dbReference type="Pfam" id="PF04445">
    <property type="entry name" value="SAM_MT"/>
    <property type="match status" value="1"/>
</dbReference>
<protein>
    <submittedName>
        <fullName evidence="1">16S rRNA (Guanine(1516)-N(2))-methyltransferase</fullName>
        <ecNumber evidence="1">2.1.1.242</ecNumber>
    </submittedName>
</protein>
<organism evidence="1">
    <name type="scientific">hydrothermal vent metagenome</name>
    <dbReference type="NCBI Taxonomy" id="652676"/>
    <lineage>
        <taxon>unclassified sequences</taxon>
        <taxon>metagenomes</taxon>
        <taxon>ecological metagenomes</taxon>
    </lineage>
</organism>
<dbReference type="SUPFAM" id="SSF53335">
    <property type="entry name" value="S-adenosyl-L-methionine-dependent methyltransferases"/>
    <property type="match status" value="1"/>
</dbReference>
<evidence type="ECO:0000313" key="1">
    <source>
        <dbReference type="EMBL" id="VAW38988.1"/>
    </source>
</evidence>
<keyword evidence="1" id="KW-0808">Transferase</keyword>
<name>A0A3B0V5Y6_9ZZZZ</name>
<keyword evidence="1" id="KW-0489">Methyltransferase</keyword>
<dbReference type="Gene3D" id="3.40.50.150">
    <property type="entry name" value="Vaccinia Virus protein VP39"/>
    <property type="match status" value="1"/>
</dbReference>
<gene>
    <name evidence="1" type="ORF">MNBD_DELTA03-506</name>
</gene>
<dbReference type="EC" id="2.1.1.242" evidence="1"/>
<reference evidence="1" key="1">
    <citation type="submission" date="2018-06" db="EMBL/GenBank/DDBJ databases">
        <authorList>
            <person name="Zhirakovskaya E."/>
        </authorList>
    </citation>
    <scope>NUCLEOTIDE SEQUENCE</scope>
</reference>
<sequence length="227" mass="24789">MPDKADNNFSLLSSSGRLELHPPKGILLQPISVDFAGPSFKYRLHRGGGRRQPLARALGLKHGASPLVLDAAAGLGRDGFIIAALGCRVIMCERSPLIHALLADGLRRALKDKELAQAAGRIRLYEGDSQILLSRLVGDEAPQVIYLDPMFPPRRKSALVKNEMRVLQAVAGEDLDSTELLDTAARTDCQRIVCKRPAGAAPLSSRRPDFAVKTPKHRFDVYLHNDS</sequence>
<dbReference type="HAMAP" id="MF_01523">
    <property type="entry name" value="16SrRNA_methyltr_J"/>
    <property type="match status" value="1"/>
</dbReference>
<dbReference type="InterPro" id="IPR029063">
    <property type="entry name" value="SAM-dependent_MTases_sf"/>
</dbReference>
<dbReference type="PANTHER" id="PTHR36112:SF1">
    <property type="entry name" value="RIBOSOMAL RNA SMALL SUBUNIT METHYLTRANSFERASE J"/>
    <property type="match status" value="1"/>
</dbReference>
<dbReference type="GO" id="GO:0008990">
    <property type="term" value="F:rRNA (guanine-N2-)-methyltransferase activity"/>
    <property type="evidence" value="ECO:0007669"/>
    <property type="project" value="InterPro"/>
</dbReference>